<feature type="transmembrane region" description="Helical" evidence="9">
    <location>
        <begin position="88"/>
        <end position="107"/>
    </location>
</feature>
<feature type="transmembrane region" description="Helical" evidence="9">
    <location>
        <begin position="354"/>
        <end position="374"/>
    </location>
</feature>
<feature type="region of interest" description="Disordered" evidence="8">
    <location>
        <begin position="433"/>
        <end position="488"/>
    </location>
</feature>
<evidence type="ECO:0000256" key="8">
    <source>
        <dbReference type="SAM" id="MobiDB-lite"/>
    </source>
</evidence>
<evidence type="ECO:0000259" key="10">
    <source>
        <dbReference type="Pfam" id="PF01757"/>
    </source>
</evidence>
<feature type="transmembrane region" description="Helical" evidence="9">
    <location>
        <begin position="158"/>
        <end position="174"/>
    </location>
</feature>
<dbReference type="Gene3D" id="3.40.50.1110">
    <property type="entry name" value="SGNH hydrolase"/>
    <property type="match status" value="1"/>
</dbReference>
<evidence type="ECO:0000256" key="2">
    <source>
        <dbReference type="ARBA" id="ARBA00022475"/>
    </source>
</evidence>
<dbReference type="PANTHER" id="PTHR23028">
    <property type="entry name" value="ACETYLTRANSFERASE"/>
    <property type="match status" value="1"/>
</dbReference>
<dbReference type="GO" id="GO:0016747">
    <property type="term" value="F:acyltransferase activity, transferring groups other than amino-acyl groups"/>
    <property type="evidence" value="ECO:0007669"/>
    <property type="project" value="InterPro"/>
</dbReference>
<evidence type="ECO:0000256" key="9">
    <source>
        <dbReference type="SAM" id="Phobius"/>
    </source>
</evidence>
<proteinExistence type="predicted"/>
<dbReference type="GO" id="GO:0005886">
    <property type="term" value="C:plasma membrane"/>
    <property type="evidence" value="ECO:0007669"/>
    <property type="project" value="UniProtKB-SubCell"/>
</dbReference>
<dbReference type="InterPro" id="IPR002656">
    <property type="entry name" value="Acyl_transf_3_dom"/>
</dbReference>
<reference evidence="11 12" key="1">
    <citation type="submission" date="2018-12" db="EMBL/GenBank/DDBJ databases">
        <authorList>
            <consortium name="Pathogen Informatics"/>
        </authorList>
    </citation>
    <scope>NUCLEOTIDE SEQUENCE [LARGE SCALE GENOMIC DNA]</scope>
    <source>
        <strain evidence="11 12">NCTC10207</strain>
    </source>
</reference>
<accession>A0A7Z9A3T5</accession>
<organism evidence="11 12">
    <name type="scientific">Rothia aeria</name>
    <dbReference type="NCBI Taxonomy" id="172042"/>
    <lineage>
        <taxon>Bacteria</taxon>
        <taxon>Bacillati</taxon>
        <taxon>Actinomycetota</taxon>
        <taxon>Actinomycetes</taxon>
        <taxon>Micrococcales</taxon>
        <taxon>Micrococcaceae</taxon>
        <taxon>Rothia</taxon>
    </lineage>
</organism>
<dbReference type="EMBL" id="LR134479">
    <property type="protein sequence ID" value="VEI22586.1"/>
    <property type="molecule type" value="Genomic_DNA"/>
</dbReference>
<feature type="compositionally biased region" description="Basic and acidic residues" evidence="8">
    <location>
        <begin position="437"/>
        <end position="453"/>
    </location>
</feature>
<feature type="domain" description="Acyltransferase 3" evidence="10">
    <location>
        <begin position="21"/>
        <end position="367"/>
    </location>
</feature>
<dbReference type="InterPro" id="IPR050879">
    <property type="entry name" value="Acyltransferase_3"/>
</dbReference>
<keyword evidence="2" id="KW-1003">Cell membrane</keyword>
<dbReference type="EC" id="2.3.1.-" evidence="11"/>
<gene>
    <name evidence="11" type="primary">oatA_1</name>
    <name evidence="11" type="ORF">NCTC10207_00667</name>
</gene>
<keyword evidence="7 11" id="KW-0012">Acyltransferase</keyword>
<evidence type="ECO:0000256" key="6">
    <source>
        <dbReference type="ARBA" id="ARBA00023136"/>
    </source>
</evidence>
<dbReference type="RefSeq" id="WP_126499761.1">
    <property type="nucleotide sequence ID" value="NZ_LR134479.1"/>
</dbReference>
<evidence type="ECO:0000256" key="3">
    <source>
        <dbReference type="ARBA" id="ARBA00022679"/>
    </source>
</evidence>
<dbReference type="PANTHER" id="PTHR23028:SF53">
    <property type="entry name" value="ACYL_TRANSF_3 DOMAIN-CONTAINING PROTEIN"/>
    <property type="match status" value="1"/>
</dbReference>
<evidence type="ECO:0000313" key="11">
    <source>
        <dbReference type="EMBL" id="VEI22586.1"/>
    </source>
</evidence>
<dbReference type="Proteomes" id="UP000282386">
    <property type="component" value="Chromosome"/>
</dbReference>
<feature type="transmembrane region" description="Helical" evidence="9">
    <location>
        <begin position="217"/>
        <end position="235"/>
    </location>
</feature>
<evidence type="ECO:0000256" key="5">
    <source>
        <dbReference type="ARBA" id="ARBA00022989"/>
    </source>
</evidence>
<comment type="subcellular location">
    <subcellularLocation>
        <location evidence="1">Cell membrane</location>
        <topology evidence="1">Multi-pass membrane protein</topology>
    </subcellularLocation>
</comment>
<name>A0A7Z9A3T5_9MICC</name>
<protein>
    <submittedName>
        <fullName evidence="11">O-acetyltransferase OatA</fullName>
        <ecNumber evidence="11">2.3.1.-</ecNumber>
    </submittedName>
</protein>
<keyword evidence="3 11" id="KW-0808">Transferase</keyword>
<feature type="compositionally biased region" description="Low complexity" evidence="8">
    <location>
        <begin position="454"/>
        <end position="483"/>
    </location>
</feature>
<dbReference type="InterPro" id="IPR036514">
    <property type="entry name" value="SGNH_hydro_sf"/>
</dbReference>
<dbReference type="GO" id="GO:0009103">
    <property type="term" value="P:lipopolysaccharide biosynthetic process"/>
    <property type="evidence" value="ECO:0007669"/>
    <property type="project" value="TreeGrafter"/>
</dbReference>
<evidence type="ECO:0000256" key="1">
    <source>
        <dbReference type="ARBA" id="ARBA00004651"/>
    </source>
</evidence>
<evidence type="ECO:0000256" key="4">
    <source>
        <dbReference type="ARBA" id="ARBA00022692"/>
    </source>
</evidence>
<evidence type="ECO:0000313" key="12">
    <source>
        <dbReference type="Proteomes" id="UP000282386"/>
    </source>
</evidence>
<dbReference type="AlphaFoldDB" id="A0A7Z9A3T5"/>
<keyword evidence="4 9" id="KW-0812">Transmembrane</keyword>
<feature type="transmembrane region" description="Helical" evidence="9">
    <location>
        <begin position="401"/>
        <end position="422"/>
    </location>
</feature>
<feature type="transmembrane region" description="Helical" evidence="9">
    <location>
        <begin position="181"/>
        <end position="202"/>
    </location>
</feature>
<dbReference type="Pfam" id="PF01757">
    <property type="entry name" value="Acyl_transf_3"/>
    <property type="match status" value="1"/>
</dbReference>
<keyword evidence="5 9" id="KW-1133">Transmembrane helix</keyword>
<keyword evidence="6 9" id="KW-0472">Membrane</keyword>
<sequence length="651" mass="71260">MKQLFASAIAPEEGNQKFILPGLDGLRAIAVFLVIVYHLWPTVVPGGMIGVDIFFVISGYLITALLLREGATTGRINLLEFWKRRARRLLPAIALVILLMGPITQIMQGDIRVALDRQVLGAATFSSNWLSILSGNDYFTQTSPQLFTNFWSLAVEEQFYVIWPLLLVAVALILQRRWRLFAIAVGVLVVFSLTISTVLAAGEAPLSRVYYGTDTHMYGLLSGVLLAFAVPWSLYPPTDKHVLYTVSRPYGMVTFARVLISWVCLFALIPYAVLAHESAKFFIPWGLFGASLLTIGVIQGMLPDMVAGASELLRKVLSFPPLLWIGQRSYGLYLWHWPLAVIAHYLYGPDRSPLINLLVLALTLAVAELSYRFVETPVRRYGFRGCARMVWQWLRTDRMKLVPLSITVAVIGACFASTAMAVHSAPQMTSAQTAVENGKKAAQERLQAKKEARASASASATADPQQSQDPSAAPSPGPSGDSQPKVDSSQVTIIGDSIVVATQPDLYDTMPDAQVDAEEGRTIDKVIPIVKSMASNGQLRKTVVISVAANSTFAPGQLEQILETLPQDSKLVVVTGFGPSNLTWIENSNSIIREFAQKNSSRVVLADWNSTIREELQKNPTLMTSDGVHPDLSGQVIYARVITEAVAKAQS</sequence>
<feature type="transmembrane region" description="Helical" evidence="9">
    <location>
        <begin position="255"/>
        <end position="273"/>
    </location>
</feature>
<dbReference type="SUPFAM" id="SSF52266">
    <property type="entry name" value="SGNH hydrolase"/>
    <property type="match status" value="1"/>
</dbReference>
<feature type="transmembrane region" description="Helical" evidence="9">
    <location>
        <begin position="285"/>
        <end position="309"/>
    </location>
</feature>
<feature type="transmembrane region" description="Helical" evidence="9">
    <location>
        <begin position="46"/>
        <end position="67"/>
    </location>
</feature>
<evidence type="ECO:0000256" key="7">
    <source>
        <dbReference type="ARBA" id="ARBA00023315"/>
    </source>
</evidence>
<feature type="transmembrane region" description="Helical" evidence="9">
    <location>
        <begin position="20"/>
        <end position="40"/>
    </location>
</feature>